<name>A0AAD1UK09_EUPCR</name>
<dbReference type="AlphaFoldDB" id="A0AAD1UK09"/>
<gene>
    <name evidence="2" type="ORF">ECRASSUSDP1_LOCUS9954</name>
</gene>
<feature type="compositionally biased region" description="Basic and acidic residues" evidence="1">
    <location>
        <begin position="33"/>
        <end position="44"/>
    </location>
</feature>
<keyword evidence="3" id="KW-1185">Reference proteome</keyword>
<reference evidence="2" key="1">
    <citation type="submission" date="2023-07" db="EMBL/GenBank/DDBJ databases">
        <authorList>
            <consortium name="AG Swart"/>
            <person name="Singh M."/>
            <person name="Singh A."/>
            <person name="Seah K."/>
            <person name="Emmerich C."/>
        </authorList>
    </citation>
    <scope>NUCLEOTIDE SEQUENCE</scope>
    <source>
        <strain evidence="2">DP1</strain>
    </source>
</reference>
<feature type="region of interest" description="Disordered" evidence="1">
    <location>
        <begin position="875"/>
        <end position="904"/>
    </location>
</feature>
<evidence type="ECO:0000313" key="3">
    <source>
        <dbReference type="Proteomes" id="UP001295684"/>
    </source>
</evidence>
<comment type="caution">
    <text evidence="2">The sequence shown here is derived from an EMBL/GenBank/DDBJ whole genome shotgun (WGS) entry which is preliminary data.</text>
</comment>
<feature type="compositionally biased region" description="Polar residues" evidence="1">
    <location>
        <begin position="85"/>
        <end position="102"/>
    </location>
</feature>
<evidence type="ECO:0000256" key="1">
    <source>
        <dbReference type="SAM" id="MobiDB-lite"/>
    </source>
</evidence>
<proteinExistence type="predicted"/>
<feature type="compositionally biased region" description="Basic and acidic residues" evidence="1">
    <location>
        <begin position="888"/>
        <end position="900"/>
    </location>
</feature>
<evidence type="ECO:0000313" key="2">
    <source>
        <dbReference type="EMBL" id="CAI2368658.1"/>
    </source>
</evidence>
<dbReference type="EMBL" id="CAMPGE010009794">
    <property type="protein sequence ID" value="CAI2368658.1"/>
    <property type="molecule type" value="Genomic_DNA"/>
</dbReference>
<organism evidence="2 3">
    <name type="scientific">Euplotes crassus</name>
    <dbReference type="NCBI Taxonomy" id="5936"/>
    <lineage>
        <taxon>Eukaryota</taxon>
        <taxon>Sar</taxon>
        <taxon>Alveolata</taxon>
        <taxon>Ciliophora</taxon>
        <taxon>Intramacronucleata</taxon>
        <taxon>Spirotrichea</taxon>
        <taxon>Hypotrichia</taxon>
        <taxon>Euplotida</taxon>
        <taxon>Euplotidae</taxon>
        <taxon>Moneuplotes</taxon>
    </lineage>
</organism>
<protein>
    <submittedName>
        <fullName evidence="2">Uncharacterized protein</fullName>
    </submittedName>
</protein>
<feature type="region of interest" description="Disordered" evidence="1">
    <location>
        <begin position="1"/>
        <end position="77"/>
    </location>
</feature>
<feature type="region of interest" description="Disordered" evidence="1">
    <location>
        <begin position="85"/>
        <end position="104"/>
    </location>
</feature>
<accession>A0AAD1UK09</accession>
<dbReference type="Proteomes" id="UP001295684">
    <property type="component" value="Unassembled WGS sequence"/>
</dbReference>
<sequence>MDLGNKLANPTSPEILDDCDQKVPSCEENTPSDSRRPAESRQDMDQGLQGMAAEDSKQEEDYPDESESSEGSSENDEAKVIMNSTHAHQNRNTIRSFSQPQNRVYKDRLLQSKQTDYSFEIKGSRDHSERRQNMTIRSKLPLKKIEDIRNSVSMKSKQRAHHHFKQDLVSSEEDEDMDYSMQLLSQRIASKKFSSQVASPLKGNHEEIKKPKEIKDKDIPIKSKFLNCMHFYMLKQFQKNIKTKAKKKEKQEIRREIWVKTSLEQFEAIFKKYTTFVLYKDSCYFHPGLDTCLLKPGIILKSIAGAKMNSKSIFKMIFQFKTKKTRKKLSEAVTEKNRMISGILIMLSLFFSKDEMLQLFMQFIKNIDPNEVYKFTQEPDAKKKAYFNLNYYADEKHLGKERFKALLNLIKIQASYPITVHRNKDLSRPGDKKMTFPQKVYKKLMQHSFDKEDDHGENYATFEVALPLLLLCFLSKIVAEVEEIYHKFQNYLGLNSNTSHNLLRAFEKNKLDTKKLTEKLINYRMTEKVVISELQTVRNIGTPVLVHVKERMQVGKITNLNGVSQAYISKDFNQLGFGKWLAVKILQKKSFHSLQKMLNKKKNQDQTQTTLAFLKDEKLHTIAAFLEDFIQNKGCRINEIVHRRIKQAHPEKSEIYISEFTSCLHQSVGYFSDSISLKEIERAVYFFFMDLQMHECQEELKALLGENMASDCYLKFLDKPDLKIYNLKAMASHSYQILKSLSDKFFCYVMMETCVEKFEKRVKGYDRVRKPKMKKRENNKRNALVREFSKQTDTTAPPFMGYLTDPALLEMSDEEDDELSPIQSCESEVQIKVTKPIIKQNKDKTGDELLFDHMVASTNKQNKFKEITTMNFELDDPFMSPKHKKKRIKEESESSHDSGDYQHMQHKYHEKLKKGNIIYQKEPRTIEDEMKKYYYTKKEITQQDIAIKILNNEIEFNEDDLIIKNDQTENQASQFYDPYIHDRDCFIANTEFDFVKLRDIDSCLSQKELDEEKDRVISKGCVDDCKCIIF</sequence>